<dbReference type="Pfam" id="PF13630">
    <property type="entry name" value="SdpI"/>
    <property type="match status" value="1"/>
</dbReference>
<feature type="transmembrane region" description="Helical" evidence="1">
    <location>
        <begin position="85"/>
        <end position="102"/>
    </location>
</feature>
<feature type="transmembrane region" description="Helical" evidence="1">
    <location>
        <begin position="6"/>
        <end position="26"/>
    </location>
</feature>
<keyword evidence="1" id="KW-1133">Transmembrane helix</keyword>
<keyword evidence="1" id="KW-0472">Membrane</keyword>
<protein>
    <submittedName>
        <fullName evidence="2">SdpI family protein</fullName>
    </submittedName>
</protein>
<keyword evidence="1" id="KW-0812">Transmembrane</keyword>
<dbReference type="EMBL" id="JBGMEF010000006">
    <property type="protein sequence ID" value="MFO3666415.1"/>
    <property type="molecule type" value="Genomic_DNA"/>
</dbReference>
<accession>A0ABW9MB74</accession>
<name>A0ABW9MB74_9FIRM</name>
<dbReference type="Proteomes" id="UP001637994">
    <property type="component" value="Unassembled WGS sequence"/>
</dbReference>
<evidence type="ECO:0000313" key="2">
    <source>
        <dbReference type="EMBL" id="MFO3666415.1"/>
    </source>
</evidence>
<evidence type="ECO:0000313" key="3">
    <source>
        <dbReference type="Proteomes" id="UP001637994"/>
    </source>
</evidence>
<organism evidence="2 3">
    <name type="scientific">Anaerococcus kampingae</name>
    <dbReference type="NCBI Taxonomy" id="3115614"/>
    <lineage>
        <taxon>Bacteria</taxon>
        <taxon>Bacillati</taxon>
        <taxon>Bacillota</taxon>
        <taxon>Tissierellia</taxon>
        <taxon>Tissierellales</taxon>
        <taxon>Peptoniphilaceae</taxon>
        <taxon>Anaerococcus</taxon>
    </lineage>
</organism>
<reference evidence="2 3" key="1">
    <citation type="journal article" date="2025" name="Anaerobe">
        <title>Description of Anaerococcus kampingiae sp. nov., Anaerococcus groningensis sp. nov., Anaerococcus martiniensis sp. nov., and Anaerococcus cruorum sp. nov., isolated from human clinical specimens.</title>
        <authorList>
            <person name="Boiten K.E."/>
            <person name="Meijer J."/>
            <person name="van Wezel E.M."/>
            <person name="Veloo A.C.M."/>
        </authorList>
    </citation>
    <scope>NUCLEOTIDE SEQUENCE [LARGE SCALE GENOMIC DNA]</scope>
    <source>
        <strain evidence="2 3">ENR0874</strain>
    </source>
</reference>
<proteinExistence type="predicted"/>
<feature type="transmembrane region" description="Helical" evidence="1">
    <location>
        <begin position="47"/>
        <end position="73"/>
    </location>
</feature>
<dbReference type="RefSeq" id="WP_106460628.1">
    <property type="nucleotide sequence ID" value="NZ_JBGMEF010000006.1"/>
</dbReference>
<gene>
    <name evidence="2" type="ORF">ACCQ42_01320</name>
</gene>
<dbReference type="InterPro" id="IPR025962">
    <property type="entry name" value="SdpI/YhfL"/>
</dbReference>
<comment type="caution">
    <text evidence="2">The sequence shown here is derived from an EMBL/GenBank/DDBJ whole genome shotgun (WGS) entry which is preliminary data.</text>
</comment>
<sequence>MNFESLPIFLVPAYLVFVGYISNMIKNKEIDKKYGYRSDLSMKNKQNWYFANDFMAKGAFSLAIVFIILGLILNKFVIMYTYRKIILVIIEFMAYVILGIILESRLKRVHKK</sequence>
<evidence type="ECO:0000256" key="1">
    <source>
        <dbReference type="SAM" id="Phobius"/>
    </source>
</evidence>
<keyword evidence="3" id="KW-1185">Reference proteome</keyword>